<accession>A0A7J6ENE0</accession>
<sequence>MYTSDAGPRKKISGQQIQGWKGSASVTRVLRDAIKRQNDLKIPKEYVATFKSIDGEIPEAFVTRVLRKAKSKLESIFGLESHMPFFLNI</sequence>
<dbReference type="Proteomes" id="UP000525078">
    <property type="component" value="Unassembled WGS sequence"/>
</dbReference>
<evidence type="ECO:0000313" key="2">
    <source>
        <dbReference type="Proteomes" id="UP000525078"/>
    </source>
</evidence>
<dbReference type="AlphaFoldDB" id="A0A7J6ENE0"/>
<name>A0A7J6ENE0_CANSA</name>
<reference evidence="1 2" key="1">
    <citation type="journal article" date="2020" name="bioRxiv">
        <title>Sequence and annotation of 42 cannabis genomes reveals extensive copy number variation in cannabinoid synthesis and pathogen resistance genes.</title>
        <authorList>
            <person name="Mckernan K.J."/>
            <person name="Helbert Y."/>
            <person name="Kane L.T."/>
            <person name="Ebling H."/>
            <person name="Zhang L."/>
            <person name="Liu B."/>
            <person name="Eaton Z."/>
            <person name="Mclaughlin S."/>
            <person name="Kingan S."/>
            <person name="Baybayan P."/>
            <person name="Concepcion G."/>
            <person name="Jordan M."/>
            <person name="Riva A."/>
            <person name="Barbazuk W."/>
            <person name="Harkins T."/>
        </authorList>
    </citation>
    <scope>NUCLEOTIDE SEQUENCE [LARGE SCALE GENOMIC DNA]</scope>
    <source>
        <strain evidence="2">cv. Jamaican Lion 4</strain>
        <tissue evidence="1">Leaf</tissue>
    </source>
</reference>
<protein>
    <submittedName>
        <fullName evidence="1">Uncharacterized protein</fullName>
    </submittedName>
</protein>
<dbReference type="EMBL" id="JAATIP010000210">
    <property type="protein sequence ID" value="KAF4359972.1"/>
    <property type="molecule type" value="Genomic_DNA"/>
</dbReference>
<proteinExistence type="predicted"/>
<gene>
    <name evidence="1" type="ORF">F8388_004479</name>
</gene>
<organism evidence="1 2">
    <name type="scientific">Cannabis sativa</name>
    <name type="common">Hemp</name>
    <name type="synonym">Marijuana</name>
    <dbReference type="NCBI Taxonomy" id="3483"/>
    <lineage>
        <taxon>Eukaryota</taxon>
        <taxon>Viridiplantae</taxon>
        <taxon>Streptophyta</taxon>
        <taxon>Embryophyta</taxon>
        <taxon>Tracheophyta</taxon>
        <taxon>Spermatophyta</taxon>
        <taxon>Magnoliopsida</taxon>
        <taxon>eudicotyledons</taxon>
        <taxon>Gunneridae</taxon>
        <taxon>Pentapetalae</taxon>
        <taxon>rosids</taxon>
        <taxon>fabids</taxon>
        <taxon>Rosales</taxon>
        <taxon>Cannabaceae</taxon>
        <taxon>Cannabis</taxon>
    </lineage>
</organism>
<evidence type="ECO:0000313" key="1">
    <source>
        <dbReference type="EMBL" id="KAF4359972.1"/>
    </source>
</evidence>
<comment type="caution">
    <text evidence="1">The sequence shown here is derived from an EMBL/GenBank/DDBJ whole genome shotgun (WGS) entry which is preliminary data.</text>
</comment>